<dbReference type="InterPro" id="IPR036419">
    <property type="entry name" value="Ribosomal_S3_C_sf"/>
</dbReference>
<proteinExistence type="inferred from homology"/>
<dbReference type="GO" id="GO:0003735">
    <property type="term" value="F:structural constituent of ribosome"/>
    <property type="evidence" value="ECO:0007669"/>
    <property type="project" value="InterPro"/>
</dbReference>
<dbReference type="PANTHER" id="PTHR11760">
    <property type="entry name" value="30S/40S RIBOSOMAL PROTEIN S3"/>
    <property type="match status" value="1"/>
</dbReference>
<evidence type="ECO:0000256" key="2">
    <source>
        <dbReference type="ARBA" id="ARBA00022730"/>
    </source>
</evidence>
<evidence type="ECO:0000313" key="11">
    <source>
        <dbReference type="EMBL" id="QDR24552.1"/>
    </source>
</evidence>
<evidence type="ECO:0000256" key="8">
    <source>
        <dbReference type="RuleBase" id="RU003624"/>
    </source>
</evidence>
<dbReference type="FunFam" id="3.30.300.20:FF:000001">
    <property type="entry name" value="30S ribosomal protein S3"/>
    <property type="match status" value="1"/>
</dbReference>
<evidence type="ECO:0000256" key="6">
    <source>
        <dbReference type="ARBA" id="ARBA00035154"/>
    </source>
</evidence>
<dbReference type="SUPFAM" id="SSF54814">
    <property type="entry name" value="Prokaryotic type KH domain (KH-domain type II)"/>
    <property type="match status" value="1"/>
</dbReference>
<gene>
    <name evidence="7 11" type="primary">rps3</name>
</gene>
<keyword evidence="3 7" id="KW-0694">RNA-binding</keyword>
<dbReference type="CDD" id="cd02412">
    <property type="entry name" value="KH-II_30S_S3"/>
    <property type="match status" value="1"/>
</dbReference>
<keyword evidence="5 7" id="KW-0687">Ribonucleoprotein</keyword>
<dbReference type="PANTHER" id="PTHR11760:SF19">
    <property type="entry name" value="SMALL RIBOSOMAL SUBUNIT PROTEIN US3C"/>
    <property type="match status" value="1"/>
</dbReference>
<dbReference type="RefSeq" id="YP_009684466.1">
    <property type="nucleotide sequence ID" value="NC_044407.1"/>
</dbReference>
<dbReference type="Pfam" id="PF07650">
    <property type="entry name" value="KH_2"/>
    <property type="match status" value="1"/>
</dbReference>
<dbReference type="AlphaFoldDB" id="A0A516ZA10"/>
<organism evidence="11">
    <name type="scientific">Florenciella parvula</name>
    <dbReference type="NCBI Taxonomy" id="236787"/>
    <lineage>
        <taxon>Eukaryota</taxon>
        <taxon>Sar</taxon>
        <taxon>Stramenopiles</taxon>
        <taxon>Ochrophyta</taxon>
        <taxon>Dictyochophyceae</taxon>
        <taxon>Florenciellales</taxon>
        <taxon>Florenciella</taxon>
    </lineage>
</organism>
<keyword evidence="9 11" id="KW-0150">Chloroplast</keyword>
<geneLocation type="chloroplast" evidence="11"/>
<dbReference type="InterPro" id="IPR015946">
    <property type="entry name" value="KH_dom-like_a/b"/>
</dbReference>
<dbReference type="EMBL" id="MK518352">
    <property type="protein sequence ID" value="QDR24552.1"/>
    <property type="molecule type" value="Genomic_DNA"/>
</dbReference>
<dbReference type="InterPro" id="IPR009019">
    <property type="entry name" value="KH_sf_prok-type"/>
</dbReference>
<evidence type="ECO:0000256" key="9">
    <source>
        <dbReference type="RuleBase" id="RU003626"/>
    </source>
</evidence>
<dbReference type="Gene3D" id="3.30.1140.32">
    <property type="entry name" value="Ribosomal protein S3, C-terminal domain"/>
    <property type="match status" value="1"/>
</dbReference>
<dbReference type="GO" id="GO:0022627">
    <property type="term" value="C:cytosolic small ribosomal subunit"/>
    <property type="evidence" value="ECO:0007669"/>
    <property type="project" value="TreeGrafter"/>
</dbReference>
<name>A0A516ZA10_9STRA</name>
<accession>A0A516ZA10</accession>
<keyword evidence="9 11" id="KW-0934">Plastid</keyword>
<evidence type="ECO:0000259" key="10">
    <source>
        <dbReference type="PROSITE" id="PS50823"/>
    </source>
</evidence>
<comment type="subcellular location">
    <subcellularLocation>
        <location evidence="7 9">Plastid</location>
        <location evidence="7 9">Chloroplast</location>
    </subcellularLocation>
</comment>
<evidence type="ECO:0000256" key="5">
    <source>
        <dbReference type="ARBA" id="ARBA00023274"/>
    </source>
</evidence>
<dbReference type="InterPro" id="IPR018280">
    <property type="entry name" value="Ribosomal_uS3_CS"/>
</dbReference>
<dbReference type="InterPro" id="IPR005704">
    <property type="entry name" value="Ribosomal_uS3_bac-typ"/>
</dbReference>
<dbReference type="SUPFAM" id="SSF54821">
    <property type="entry name" value="Ribosomal protein S3 C-terminal domain"/>
    <property type="match status" value="1"/>
</dbReference>
<evidence type="ECO:0000256" key="1">
    <source>
        <dbReference type="ARBA" id="ARBA00010761"/>
    </source>
</evidence>
<dbReference type="NCBIfam" id="TIGR01009">
    <property type="entry name" value="rpsC_bact"/>
    <property type="match status" value="1"/>
</dbReference>
<comment type="subunit">
    <text evidence="7 9">Part of the 30S ribosomal subunit.</text>
</comment>
<protein>
    <recommendedName>
        <fullName evidence="6 7">Small ribosomal subunit protein uS3c</fullName>
    </recommendedName>
</protein>
<sequence>MGQKVHPLGFRLVTTQKHRSVWFSEFENYPNFLEEDSLIREYLNTKAKQAGISRIEIKRNSSGSKIEVEIFSARPGVLVGLSGTGLSDIYKNLRKIILQEKFNLKNPNLKKTVIVNIVELTTPDAEAALIGDFIVEQLEKRVAFRRAIRQAIKRSQVAKVAGIKVQISGRLNGAEMARSEWIREGRVPLHTLRANIDYADKRANTIYGVLGVKVWLFKGETL</sequence>
<dbReference type="Gene3D" id="3.30.300.20">
    <property type="match status" value="1"/>
</dbReference>
<feature type="domain" description="KH type-2" evidence="10">
    <location>
        <begin position="39"/>
        <end position="121"/>
    </location>
</feature>
<dbReference type="HAMAP" id="MF_01309_B">
    <property type="entry name" value="Ribosomal_uS3_B"/>
    <property type="match status" value="1"/>
</dbReference>
<dbReference type="GO" id="GO:0019843">
    <property type="term" value="F:rRNA binding"/>
    <property type="evidence" value="ECO:0007669"/>
    <property type="project" value="UniProtKB-UniRule"/>
</dbReference>
<dbReference type="GeneID" id="41657410"/>
<dbReference type="InterPro" id="IPR057258">
    <property type="entry name" value="Ribosomal_uS3"/>
</dbReference>
<keyword evidence="4 7" id="KW-0689">Ribosomal protein</keyword>
<dbReference type="GO" id="GO:0006412">
    <property type="term" value="P:translation"/>
    <property type="evidence" value="ECO:0007669"/>
    <property type="project" value="UniProtKB-UniRule"/>
</dbReference>
<evidence type="ECO:0000256" key="3">
    <source>
        <dbReference type="ARBA" id="ARBA00022884"/>
    </source>
</evidence>
<dbReference type="GO" id="GO:0009507">
    <property type="term" value="C:chloroplast"/>
    <property type="evidence" value="ECO:0007669"/>
    <property type="project" value="UniProtKB-SubCell"/>
</dbReference>
<reference evidence="11" key="1">
    <citation type="journal article" date="2019" name="J. Phycol.">
        <title>Dictyochophyceae plastid genomes reveal unusual variability of their organization.</title>
        <authorList>
            <person name="Han K.Y."/>
            <person name="Maciszewski K."/>
            <person name="Graf L."/>
            <person name="Yang J.H."/>
            <person name="Andersen R.A."/>
            <person name="Karnkowska A."/>
            <person name="Yoon H.S."/>
        </authorList>
    </citation>
    <scope>NUCLEOTIDE SEQUENCE</scope>
</reference>
<evidence type="ECO:0000256" key="7">
    <source>
        <dbReference type="HAMAP-Rule" id="MF_01309"/>
    </source>
</evidence>
<evidence type="ECO:0000256" key="4">
    <source>
        <dbReference type="ARBA" id="ARBA00022980"/>
    </source>
</evidence>
<dbReference type="InterPro" id="IPR004044">
    <property type="entry name" value="KH_dom_type_2"/>
</dbReference>
<dbReference type="PROSITE" id="PS00548">
    <property type="entry name" value="RIBOSOMAL_S3"/>
    <property type="match status" value="1"/>
</dbReference>
<dbReference type="PROSITE" id="PS50823">
    <property type="entry name" value="KH_TYPE_2"/>
    <property type="match status" value="1"/>
</dbReference>
<keyword evidence="2 7" id="KW-0699">rRNA-binding</keyword>
<dbReference type="Pfam" id="PF00189">
    <property type="entry name" value="Ribosomal_S3_C"/>
    <property type="match status" value="1"/>
</dbReference>
<dbReference type="InterPro" id="IPR001351">
    <property type="entry name" value="Ribosomal_uS3_C"/>
</dbReference>
<comment type="similarity">
    <text evidence="1 7 8">Belongs to the universal ribosomal protein uS3 family.</text>
</comment>